<reference evidence="3 4" key="1">
    <citation type="journal article" date="2013" name="PLoS Genet.">
        <title>Genomic mechanisms accounting for the adaptation to parasitism in nematode-trapping fungi.</title>
        <authorList>
            <person name="Meerupati T."/>
            <person name="Andersson K.M."/>
            <person name="Friman E."/>
            <person name="Kumar D."/>
            <person name="Tunlid A."/>
            <person name="Ahren D."/>
        </authorList>
    </citation>
    <scope>NUCLEOTIDE SEQUENCE [LARGE SCALE GENOMIC DNA]</scope>
    <source>
        <strain evidence="3 4">CBS 200.50</strain>
    </source>
</reference>
<dbReference type="HOGENOM" id="CLU_276072_0_0_1"/>
<evidence type="ECO:0000256" key="2">
    <source>
        <dbReference type="SAM" id="Phobius"/>
    </source>
</evidence>
<keyword evidence="2" id="KW-0472">Membrane</keyword>
<accession>S8AED4</accession>
<sequence length="1209" mass="132756">MFGKGLPEKSNSTERRSAPATQEGQQYKVLTLNDLPKLSPASTTGVPPPRPNMIPTITTTASHQMILSDGPRRSLPEDSYVDPASPDEVRSYAGSIVSPSTPNASRTDYTYETRGGALAPPVPVPTQTNPFQSREDDEQDSPNDDKSTQYDNKSFFNYYAEDGRSQYGQSQDGQSQYDNKSFFNYYTEEQTAGRPAIPPVPPMPSKPLDLKWGDQSVKSEKSKATTATTGGPPLRTNMLDLGAWSPSTSRMSSNPFGRSPTDQYPAGYGYGYGYATGNADVSPVSATEPASQEIRYSDCGVNPFEGLDEQALRERDSGEVGDIWNMITGRAKEVDTKKPAPSPAIQIDASALSPQSSSVLSPPVSEVQKIRSLQDFQIYSPNSVNRSPSVKSPSEWFRDILIHYEGRPAEISRAMSYIPQPESPYPPGLSPSEITTMALPYLIDIETELEELQRLRANPQAAKVQQERDRVRELIQRQLAHDQAIDALESATGGKRLTKEQLDPSKIWDEIDLTAARQSIYEDKNRAQSYMTTWPGFEDETSEAPPVPRIPSQLNQPKPFGGAGIVKMKSPLGSLNRKPEKQPEPNSPDDIKEIPIVLDTRSEMSSNIRAFNEDSPVYNQYLQSQPSPSGSAVSNSPTNTSTSGFKWSLAKSDYDEKFPSAVPKAHTRNESTNTVSAPPPYTQGVGIASSSQIPQRLSVYSEQSSVPQARMMPIRASDLPRIATGSSGGQQQAEPVNQSFMQFTPTTPYRARNDKRGGEGLGSRIGLGDIGFRSFGESDKRDRAEKKRQRQEKRERLFRRGGSLWLCGICCGVQKMTRKLKIFWWSVFIIFVVIATTVGTILAVKKSNERAPVTPSQPLNLVTLSGLPPMPIDPITVTPRLLNTVDTCITPSTIWSCELPPPLAGAVNPDQPIFNWKLTAVNTSTNFVNPNPLAVLADEYKNFSKIDGVNSSPPEGEPTDFFISLLQGNTSDAGSNGPVKAKREHIRHFPRQALPTSSTTVLATITTIQNPGATITPTTPPSVQTTLSPAVLPSFYNNQQLRFFDRDLPTEHYKFIVHFDKVIYLRTIDGNTSPDGTNKLDSVGGVPPSEARFMCMWPKVRYITKIFTRPDEVSQGKKKFIVDPNTLAVIKDDTNAGGFAGYAVQIEEDIASYVTENRGSITCYPIDDRGKIDTAGALYAKVTNGINTGTVGTDYRGCQCSWSNFKESS</sequence>
<evidence type="ECO:0000256" key="1">
    <source>
        <dbReference type="SAM" id="MobiDB-lite"/>
    </source>
</evidence>
<gene>
    <name evidence="3" type="ORF">H072_4743</name>
</gene>
<comment type="caution">
    <text evidence="3">The sequence shown here is derived from an EMBL/GenBank/DDBJ whole genome shotgun (WGS) entry which is preliminary data.</text>
</comment>
<feature type="region of interest" description="Disordered" evidence="1">
    <location>
        <begin position="621"/>
        <end position="644"/>
    </location>
</feature>
<dbReference type="eggNOG" id="ENOG502SB2Z">
    <property type="taxonomic scope" value="Eukaryota"/>
</dbReference>
<feature type="region of interest" description="Disordered" evidence="1">
    <location>
        <begin position="560"/>
        <end position="592"/>
    </location>
</feature>
<feature type="compositionally biased region" description="Basic and acidic residues" evidence="1">
    <location>
        <begin position="208"/>
        <end position="223"/>
    </location>
</feature>
<keyword evidence="4" id="KW-1185">Reference proteome</keyword>
<organism evidence="3 4">
    <name type="scientific">Dactylellina haptotyla (strain CBS 200.50)</name>
    <name type="common">Nematode-trapping fungus</name>
    <name type="synonym">Monacrosporium haptotylum</name>
    <dbReference type="NCBI Taxonomy" id="1284197"/>
    <lineage>
        <taxon>Eukaryota</taxon>
        <taxon>Fungi</taxon>
        <taxon>Dikarya</taxon>
        <taxon>Ascomycota</taxon>
        <taxon>Pezizomycotina</taxon>
        <taxon>Orbiliomycetes</taxon>
        <taxon>Orbiliales</taxon>
        <taxon>Orbiliaceae</taxon>
        <taxon>Dactylellina</taxon>
    </lineage>
</organism>
<feature type="compositionally biased region" description="Low complexity" evidence="1">
    <location>
        <begin position="165"/>
        <end position="178"/>
    </location>
</feature>
<feature type="compositionally biased region" description="Low complexity" evidence="1">
    <location>
        <begin position="224"/>
        <end position="233"/>
    </location>
</feature>
<feature type="compositionally biased region" description="Polar residues" evidence="1">
    <location>
        <begin position="97"/>
        <end position="110"/>
    </location>
</feature>
<evidence type="ECO:0000313" key="3">
    <source>
        <dbReference type="EMBL" id="EPS41365.1"/>
    </source>
</evidence>
<dbReference type="OMA" id="QLRFFDR"/>
<dbReference type="Proteomes" id="UP000015100">
    <property type="component" value="Unassembled WGS sequence"/>
</dbReference>
<keyword evidence="2" id="KW-0812">Transmembrane</keyword>
<name>S8AED4_DACHA</name>
<dbReference type="AlphaFoldDB" id="S8AED4"/>
<evidence type="ECO:0008006" key="5">
    <source>
        <dbReference type="Google" id="ProtNLM"/>
    </source>
</evidence>
<protein>
    <recommendedName>
        <fullName evidence="5">Glycoprotease family protein</fullName>
    </recommendedName>
</protein>
<proteinExistence type="predicted"/>
<evidence type="ECO:0000313" key="4">
    <source>
        <dbReference type="Proteomes" id="UP000015100"/>
    </source>
</evidence>
<feature type="compositionally biased region" description="Polar residues" evidence="1">
    <location>
        <begin position="55"/>
        <end position="65"/>
    </location>
</feature>
<keyword evidence="2" id="KW-1133">Transmembrane helix</keyword>
<feature type="compositionally biased region" description="Polar residues" evidence="1">
    <location>
        <begin position="179"/>
        <end position="190"/>
    </location>
</feature>
<dbReference type="EMBL" id="AQGS01000251">
    <property type="protein sequence ID" value="EPS41365.1"/>
    <property type="molecule type" value="Genomic_DNA"/>
</dbReference>
<feature type="compositionally biased region" description="Polar residues" evidence="1">
    <location>
        <begin position="245"/>
        <end position="262"/>
    </location>
</feature>
<dbReference type="OrthoDB" id="10259622at2759"/>
<feature type="region of interest" description="Disordered" evidence="1">
    <location>
        <begin position="1"/>
        <end position="262"/>
    </location>
</feature>
<feature type="compositionally biased region" description="Pro residues" evidence="1">
    <location>
        <begin position="196"/>
        <end position="205"/>
    </location>
</feature>
<reference evidence="4" key="2">
    <citation type="submission" date="2013-04" db="EMBL/GenBank/DDBJ databases">
        <title>Genomic mechanisms accounting for the adaptation to parasitism in nematode-trapping fungi.</title>
        <authorList>
            <person name="Ahren D.G."/>
        </authorList>
    </citation>
    <scope>NUCLEOTIDE SEQUENCE [LARGE SCALE GENOMIC DNA]</scope>
    <source>
        <strain evidence="4">CBS 200.50</strain>
    </source>
</reference>
<dbReference type="STRING" id="1284197.S8AED4"/>
<feature type="transmembrane region" description="Helical" evidence="2">
    <location>
        <begin position="822"/>
        <end position="844"/>
    </location>
</feature>
<feature type="compositionally biased region" description="Basic and acidic residues" evidence="1">
    <location>
        <begin position="577"/>
        <end position="592"/>
    </location>
</feature>